<dbReference type="AlphaFoldDB" id="A0A0F9CFA8"/>
<sequence>MRIMSLRASTGSSRRPPSGTASFIPPSAATISVEFAYSFGGELATVAETLKSVQGGDDGATGATGDDAVAGFV</sequence>
<evidence type="ECO:0000256" key="1">
    <source>
        <dbReference type="SAM" id="MobiDB-lite"/>
    </source>
</evidence>
<feature type="compositionally biased region" description="Low complexity" evidence="1">
    <location>
        <begin position="60"/>
        <end position="73"/>
    </location>
</feature>
<reference evidence="2" key="1">
    <citation type="journal article" date="2015" name="Nature">
        <title>Complex archaea that bridge the gap between prokaryotes and eukaryotes.</title>
        <authorList>
            <person name="Spang A."/>
            <person name="Saw J.H."/>
            <person name="Jorgensen S.L."/>
            <person name="Zaremba-Niedzwiedzka K."/>
            <person name="Martijn J."/>
            <person name="Lind A.E."/>
            <person name="van Eijk R."/>
            <person name="Schleper C."/>
            <person name="Guy L."/>
            <person name="Ettema T.J."/>
        </authorList>
    </citation>
    <scope>NUCLEOTIDE SEQUENCE</scope>
</reference>
<accession>A0A0F9CFA8</accession>
<organism evidence="2">
    <name type="scientific">marine sediment metagenome</name>
    <dbReference type="NCBI Taxonomy" id="412755"/>
    <lineage>
        <taxon>unclassified sequences</taxon>
        <taxon>metagenomes</taxon>
        <taxon>ecological metagenomes</taxon>
    </lineage>
</organism>
<evidence type="ECO:0000313" key="2">
    <source>
        <dbReference type="EMBL" id="KKL47759.1"/>
    </source>
</evidence>
<feature type="region of interest" description="Disordered" evidence="1">
    <location>
        <begin position="1"/>
        <end position="23"/>
    </location>
</feature>
<feature type="region of interest" description="Disordered" evidence="1">
    <location>
        <begin position="54"/>
        <end position="73"/>
    </location>
</feature>
<feature type="compositionally biased region" description="Polar residues" evidence="1">
    <location>
        <begin position="7"/>
        <end position="21"/>
    </location>
</feature>
<proteinExistence type="predicted"/>
<name>A0A0F9CFA8_9ZZZZ</name>
<dbReference type="EMBL" id="LAZR01033555">
    <property type="protein sequence ID" value="KKL47759.1"/>
    <property type="molecule type" value="Genomic_DNA"/>
</dbReference>
<protein>
    <submittedName>
        <fullName evidence="2">Uncharacterized protein</fullName>
    </submittedName>
</protein>
<comment type="caution">
    <text evidence="2">The sequence shown here is derived from an EMBL/GenBank/DDBJ whole genome shotgun (WGS) entry which is preliminary data.</text>
</comment>
<gene>
    <name evidence="2" type="ORF">LCGC14_2332350</name>
</gene>
<feature type="non-terminal residue" evidence="2">
    <location>
        <position position="73"/>
    </location>
</feature>